<gene>
    <name evidence="1" type="ORF">AB8O55_24250</name>
</gene>
<sequence>MTFWKAVEVDDPMEAIRVTAQGIARAIEHAELGDGTVRPGFSVEVIAEQDSDDQR</sequence>
<organism evidence="1 2">
    <name type="scientific">Saccharopolyspora cebuensis</name>
    <dbReference type="NCBI Taxonomy" id="418759"/>
    <lineage>
        <taxon>Bacteria</taxon>
        <taxon>Bacillati</taxon>
        <taxon>Actinomycetota</taxon>
        <taxon>Actinomycetes</taxon>
        <taxon>Pseudonocardiales</taxon>
        <taxon>Pseudonocardiaceae</taxon>
        <taxon>Saccharopolyspora</taxon>
    </lineage>
</organism>
<protein>
    <submittedName>
        <fullName evidence="1">Uncharacterized protein</fullName>
    </submittedName>
</protein>
<evidence type="ECO:0000313" key="2">
    <source>
        <dbReference type="Proteomes" id="UP001564626"/>
    </source>
</evidence>
<name>A0ABV4CPV2_9PSEU</name>
<accession>A0ABV4CPV2</accession>
<keyword evidence="2" id="KW-1185">Reference proteome</keyword>
<dbReference type="RefSeq" id="WP_186361429.1">
    <property type="nucleotide sequence ID" value="NZ_BAABII010000018.1"/>
</dbReference>
<dbReference type="EMBL" id="JBGEHV010000059">
    <property type="protein sequence ID" value="MEY8042528.1"/>
    <property type="molecule type" value="Genomic_DNA"/>
</dbReference>
<evidence type="ECO:0000313" key="1">
    <source>
        <dbReference type="EMBL" id="MEY8042528.1"/>
    </source>
</evidence>
<comment type="caution">
    <text evidence="1">The sequence shown here is derived from an EMBL/GenBank/DDBJ whole genome shotgun (WGS) entry which is preliminary data.</text>
</comment>
<dbReference type="Proteomes" id="UP001564626">
    <property type="component" value="Unassembled WGS sequence"/>
</dbReference>
<proteinExistence type="predicted"/>
<reference evidence="1 2" key="1">
    <citation type="submission" date="2024-08" db="EMBL/GenBank/DDBJ databases">
        <title>Genome mining of Saccharopolyspora cebuensis PGLac3 from Nigerian medicinal plant.</title>
        <authorList>
            <person name="Ezeobiora C.E."/>
            <person name="Igbokwe N.H."/>
            <person name="Amin D.H."/>
            <person name="Mendie U.E."/>
        </authorList>
    </citation>
    <scope>NUCLEOTIDE SEQUENCE [LARGE SCALE GENOMIC DNA]</scope>
    <source>
        <strain evidence="1 2">PGLac3</strain>
    </source>
</reference>